<sequence>MPKLLVICPTFPPVNTPDHHRVRISIPWFIKWGWEVTVLAVEPVYTEAPIDAVLEQFGEFCRTIRVKALPASATRKVGLGNLGYRAWWQLKKAGTELIKQHNFDLIYFSTTVFPTMTLGRIWKKKFDIPFILDMQDPWRNDFYLNKPKHDQPPKYKIAHFLDSRLEKWTVPYADGIIAVSWAYPDKLNHRYNTNIPSAVIPFASSKADFDIVEKLKIKNPIFQRKNGRIHVVYTGAVTPGMPIPLELMFKAFMSIINSTNLDIHLYFVGSSYAPEATSIAIPIAQKVGIEKYVTEMPARVGFFEAIKVMLDADFIILPGSMDAGYTASKIYPYILSEKSIIALTHEKSSVSTILKGCNTGPVITFNNKEQLLAKQNELESAIKTLIRNKEFKANTNWDFYKEYSDETMASRQIDFFNQIIKLQ</sequence>
<evidence type="ECO:0000259" key="1">
    <source>
        <dbReference type="Pfam" id="PF13579"/>
    </source>
</evidence>
<dbReference type="EC" id="2.4.-.-" evidence="2"/>
<dbReference type="InterPro" id="IPR028098">
    <property type="entry name" value="Glyco_trans_4-like_N"/>
</dbReference>
<keyword evidence="2" id="KW-0808">Transferase</keyword>
<reference evidence="2" key="1">
    <citation type="submission" date="2022-10" db="EMBL/GenBank/DDBJ databases">
        <authorList>
            <person name="Yu W.X."/>
        </authorList>
    </citation>
    <scope>NUCLEOTIDE SEQUENCE</scope>
    <source>
        <strain evidence="2">AAT</strain>
    </source>
</reference>
<gene>
    <name evidence="2" type="ORF">OM075_22235</name>
</gene>
<dbReference type="SUPFAM" id="SSF53756">
    <property type="entry name" value="UDP-Glycosyltransferase/glycogen phosphorylase"/>
    <property type="match status" value="1"/>
</dbReference>
<protein>
    <submittedName>
        <fullName evidence="2">Glycosyltransferase</fullName>
        <ecNumber evidence="2">2.4.-.-</ecNumber>
    </submittedName>
</protein>
<dbReference type="PANTHER" id="PTHR12526:SF622">
    <property type="entry name" value="GLYCOSYLTRANSFERASE (GROUP I)"/>
    <property type="match status" value="1"/>
</dbReference>
<feature type="domain" description="Glycosyltransferase subfamily 4-like N-terminal" evidence="1">
    <location>
        <begin position="31"/>
        <end position="183"/>
    </location>
</feature>
<comment type="caution">
    <text evidence="2">The sequence shown here is derived from an EMBL/GenBank/DDBJ whole genome shotgun (WGS) entry which is preliminary data.</text>
</comment>
<dbReference type="Proteomes" id="UP001209229">
    <property type="component" value="Unassembled WGS sequence"/>
</dbReference>
<evidence type="ECO:0000313" key="3">
    <source>
        <dbReference type="Proteomes" id="UP001209229"/>
    </source>
</evidence>
<keyword evidence="2" id="KW-0328">Glycosyltransferase</keyword>
<evidence type="ECO:0000313" key="2">
    <source>
        <dbReference type="EMBL" id="MCW3789200.1"/>
    </source>
</evidence>
<dbReference type="GO" id="GO:0016757">
    <property type="term" value="F:glycosyltransferase activity"/>
    <property type="evidence" value="ECO:0007669"/>
    <property type="project" value="UniProtKB-KW"/>
</dbReference>
<proteinExistence type="predicted"/>
<dbReference type="AlphaFoldDB" id="A0AAE3M9A5"/>
<organism evidence="2 3">
    <name type="scientific">Plebeiibacterium sediminum</name>
    <dbReference type="NCBI Taxonomy" id="2992112"/>
    <lineage>
        <taxon>Bacteria</taxon>
        <taxon>Pseudomonadati</taxon>
        <taxon>Bacteroidota</taxon>
        <taxon>Bacteroidia</taxon>
        <taxon>Marinilabiliales</taxon>
        <taxon>Marinilabiliaceae</taxon>
        <taxon>Plebeiibacterium</taxon>
    </lineage>
</organism>
<dbReference type="Pfam" id="PF13579">
    <property type="entry name" value="Glyco_trans_4_4"/>
    <property type="match status" value="1"/>
</dbReference>
<keyword evidence="3" id="KW-1185">Reference proteome</keyword>
<dbReference type="RefSeq" id="WP_301192758.1">
    <property type="nucleotide sequence ID" value="NZ_JAPDPJ010000088.1"/>
</dbReference>
<dbReference type="EMBL" id="JAPDPJ010000088">
    <property type="protein sequence ID" value="MCW3789200.1"/>
    <property type="molecule type" value="Genomic_DNA"/>
</dbReference>
<dbReference type="Gene3D" id="3.40.50.2000">
    <property type="entry name" value="Glycogen Phosphorylase B"/>
    <property type="match status" value="1"/>
</dbReference>
<name>A0AAE3M9A5_9BACT</name>
<accession>A0AAE3M9A5</accession>
<dbReference type="PANTHER" id="PTHR12526">
    <property type="entry name" value="GLYCOSYLTRANSFERASE"/>
    <property type="match status" value="1"/>
</dbReference>